<name>A0A9Q1BUG2_HOLLE</name>
<protein>
    <submittedName>
        <fullName evidence="3">Microcephalin</fullName>
    </submittedName>
</protein>
<feature type="region of interest" description="Disordered" evidence="1">
    <location>
        <begin position="443"/>
        <end position="733"/>
    </location>
</feature>
<dbReference type="CDD" id="cd17751">
    <property type="entry name" value="BRCT_microcephalin_rpt3"/>
    <property type="match status" value="1"/>
</dbReference>
<dbReference type="Pfam" id="PF00533">
    <property type="entry name" value="BRCT"/>
    <property type="match status" value="1"/>
</dbReference>
<feature type="compositionally biased region" description="Basic and acidic residues" evidence="1">
    <location>
        <begin position="528"/>
        <end position="547"/>
    </location>
</feature>
<gene>
    <name evidence="3" type="ORF">HOLleu_22865</name>
</gene>
<dbReference type="SMART" id="SM00292">
    <property type="entry name" value="BRCT"/>
    <property type="match status" value="3"/>
</dbReference>
<sequence length="1000" mass="111285">MCAAEMSSKVILLSTPENQIFQDENEGPPAKSRDEAVLKGVVACVEVRTRTENRSKGVAYQLEQLGAKVVTKLDNDVTHVIWKDGKKPTLERARKRGLHVVSVLWVESCKQNQEHVAESMFAVTGQEEGSPLFVPKMKRRKFMEPKDLEEDLQDSRERLAKRRKRRDAPLTVSIPGRVLAENTPYRHSPTRYLPGPPYSPSLIPNTPDSMRACLDKLDSIKAQSPFVYQKPTLGESPTCGTFNYSGSPSNSPLEKREVVGSLIDRLLASDTDEPSPLESVCLKSVGSQDAQSHRTKLSKALFQFESSNGFEGDSVKEKSDKLRHVDMSRQDSSLGKAGKDDGRKTEKRTTRASLGRGKRRSPQATGVEEESAGEKRTEPLVFSEALVGENSVTEKRIKSLGKKGKISSKVGAADDGNIVQKEDIPKVSQNMEKIHSLGCSISAQSKKESNLKRVNEVSEEERLPSKIRRRSSRGKQSLPVKVDAKKELTDDPEVPGGNVGSKISDVEGTGAKLQRRSSYTVRGSRLPLLEEKNETNHKEIKERENGTGKRLSRKTRGQDSRTDSEVMTINLDSPEDNINDKSKKENIGKNSDDIERQEGDCKVCTPRVHSDEGRKGQDVRTDKGNDRTPGQKRPLKDTGDEGEAKRRPKRRKLLKIHTYEEPPSILIDPKECAYHLKSESKTTEKEEVDDHQKRNKGEGGKKMRKRLPSKTKKDLQANCQTESMVQLSPQHRRSLEDFKDVSKELHHIKADEEEKSDDSGIESSKNVSMDSNGSPANDSDGKSGQEIEERLKRNKTGQNKQPSKPRKPTVVMTSLHKSEQDVVVSVIRKLGGFKITDSVGDTTTHVIIGDPRRTLNVLSAIGHGCWLLSKEWVLNSLESGHWLPEEPFEVHSAFPAAKLSRELKAQSIPGQTHLDLFSEFGSIFISESSSPPSERLADLILLCGGSVSRGQRQADLCVGRATLREEVTVVQEKWVLDCISEMKSLPVGPYKLQSDVKTSF</sequence>
<evidence type="ECO:0000259" key="2">
    <source>
        <dbReference type="PROSITE" id="PS50172"/>
    </source>
</evidence>
<dbReference type="GO" id="GO:0000278">
    <property type="term" value="P:mitotic cell cycle"/>
    <property type="evidence" value="ECO:0007669"/>
    <property type="project" value="TreeGrafter"/>
</dbReference>
<feature type="compositionally biased region" description="Basic and acidic residues" evidence="1">
    <location>
        <begin position="578"/>
        <end position="601"/>
    </location>
</feature>
<comment type="caution">
    <text evidence="3">The sequence shown here is derived from an EMBL/GenBank/DDBJ whole genome shotgun (WGS) entry which is preliminary data.</text>
</comment>
<dbReference type="AlphaFoldDB" id="A0A9Q1BUG2"/>
<dbReference type="Gene3D" id="3.40.50.10190">
    <property type="entry name" value="BRCT domain"/>
    <property type="match status" value="3"/>
</dbReference>
<reference evidence="3" key="1">
    <citation type="submission" date="2021-10" db="EMBL/GenBank/DDBJ databases">
        <title>Tropical sea cucumber genome reveals ecological adaptation and Cuvierian tubules defense mechanism.</title>
        <authorList>
            <person name="Chen T."/>
        </authorList>
    </citation>
    <scope>NUCLEOTIDE SEQUENCE</scope>
    <source>
        <strain evidence="3">Nanhai2018</strain>
        <tissue evidence="3">Muscle</tissue>
    </source>
</reference>
<evidence type="ECO:0000313" key="3">
    <source>
        <dbReference type="EMBL" id="KAJ8032809.1"/>
    </source>
</evidence>
<feature type="compositionally biased region" description="Basic and acidic residues" evidence="1">
    <location>
        <begin position="634"/>
        <end position="645"/>
    </location>
</feature>
<keyword evidence="4" id="KW-1185">Reference proteome</keyword>
<dbReference type="SUPFAM" id="SSF52113">
    <property type="entry name" value="BRCT domain"/>
    <property type="match status" value="3"/>
</dbReference>
<dbReference type="CDD" id="cd17716">
    <property type="entry name" value="BRCT_microcephalin_rpt1"/>
    <property type="match status" value="1"/>
</dbReference>
<dbReference type="InterPro" id="IPR036420">
    <property type="entry name" value="BRCT_dom_sf"/>
</dbReference>
<evidence type="ECO:0000313" key="4">
    <source>
        <dbReference type="Proteomes" id="UP001152320"/>
    </source>
</evidence>
<feature type="domain" description="BRCT" evidence="2">
    <location>
        <begin position="33"/>
        <end position="123"/>
    </location>
</feature>
<dbReference type="EMBL" id="JAIZAY010000011">
    <property type="protein sequence ID" value="KAJ8032809.1"/>
    <property type="molecule type" value="Genomic_DNA"/>
</dbReference>
<feature type="compositionally biased region" description="Polar residues" evidence="1">
    <location>
        <begin position="761"/>
        <end position="777"/>
    </location>
</feature>
<dbReference type="OrthoDB" id="2384350at2759"/>
<feature type="domain" description="BRCT" evidence="2">
    <location>
        <begin position="810"/>
        <end position="890"/>
    </location>
</feature>
<feature type="domain" description="BRCT" evidence="2">
    <location>
        <begin position="912"/>
        <end position="992"/>
    </location>
</feature>
<feature type="compositionally biased region" description="Basic and acidic residues" evidence="1">
    <location>
        <begin position="445"/>
        <end position="464"/>
    </location>
</feature>
<dbReference type="PROSITE" id="PS50172">
    <property type="entry name" value="BRCT"/>
    <property type="match status" value="3"/>
</dbReference>
<dbReference type="Pfam" id="PF12738">
    <property type="entry name" value="PTCB-BRCT"/>
    <property type="match status" value="1"/>
</dbReference>
<feature type="region of interest" description="Disordered" evidence="1">
    <location>
        <begin position="310"/>
        <end position="382"/>
    </location>
</feature>
<feature type="region of interest" description="Disordered" evidence="1">
    <location>
        <begin position="747"/>
        <end position="814"/>
    </location>
</feature>
<dbReference type="PANTHER" id="PTHR14625:SF3">
    <property type="entry name" value="MICROCEPHALIN"/>
    <property type="match status" value="1"/>
</dbReference>
<feature type="compositionally biased region" description="Basic and acidic residues" evidence="1">
    <location>
        <begin position="313"/>
        <end position="329"/>
    </location>
</feature>
<dbReference type="Proteomes" id="UP001152320">
    <property type="component" value="Chromosome 11"/>
</dbReference>
<feature type="compositionally biased region" description="Basic residues" evidence="1">
    <location>
        <begin position="646"/>
        <end position="655"/>
    </location>
</feature>
<evidence type="ECO:0000256" key="1">
    <source>
        <dbReference type="SAM" id="MobiDB-lite"/>
    </source>
</evidence>
<proteinExistence type="predicted"/>
<feature type="compositionally biased region" description="Basic and acidic residues" evidence="1">
    <location>
        <begin position="337"/>
        <end position="349"/>
    </location>
</feature>
<feature type="compositionally biased region" description="Basic and acidic residues" evidence="1">
    <location>
        <begin position="608"/>
        <end position="626"/>
    </location>
</feature>
<feature type="compositionally biased region" description="Basic and acidic residues" evidence="1">
    <location>
        <begin position="779"/>
        <end position="791"/>
    </location>
</feature>
<feature type="compositionally biased region" description="Polar residues" evidence="1">
    <location>
        <begin position="717"/>
        <end position="729"/>
    </location>
</feature>
<dbReference type="InterPro" id="IPR022047">
    <property type="entry name" value="Microcephalin-like"/>
</dbReference>
<organism evidence="3 4">
    <name type="scientific">Holothuria leucospilota</name>
    <name type="common">Black long sea cucumber</name>
    <name type="synonym">Mertensiothuria leucospilota</name>
    <dbReference type="NCBI Taxonomy" id="206669"/>
    <lineage>
        <taxon>Eukaryota</taxon>
        <taxon>Metazoa</taxon>
        <taxon>Echinodermata</taxon>
        <taxon>Eleutherozoa</taxon>
        <taxon>Echinozoa</taxon>
        <taxon>Holothuroidea</taxon>
        <taxon>Aspidochirotacea</taxon>
        <taxon>Aspidochirotida</taxon>
        <taxon>Holothuriidae</taxon>
        <taxon>Holothuria</taxon>
    </lineage>
</organism>
<dbReference type="CDD" id="cd17736">
    <property type="entry name" value="BRCT_microcephalin_rpt2"/>
    <property type="match status" value="1"/>
</dbReference>
<dbReference type="PANTHER" id="PTHR14625">
    <property type="entry name" value="MICROCEPHALIN"/>
    <property type="match status" value="1"/>
</dbReference>
<feature type="compositionally biased region" description="Basic and acidic residues" evidence="1">
    <location>
        <begin position="668"/>
        <end position="701"/>
    </location>
</feature>
<accession>A0A9Q1BUG2</accession>
<dbReference type="InterPro" id="IPR001357">
    <property type="entry name" value="BRCT_dom"/>
</dbReference>